<comment type="caution">
    <text evidence="2">The sequence shown here is derived from an EMBL/GenBank/DDBJ whole genome shotgun (WGS) entry which is preliminary data.</text>
</comment>
<proteinExistence type="predicted"/>
<evidence type="ECO:0000313" key="3">
    <source>
        <dbReference type="Proteomes" id="UP001595420"/>
    </source>
</evidence>
<keyword evidence="1" id="KW-0175">Coiled coil</keyword>
<dbReference type="Proteomes" id="UP001595420">
    <property type="component" value="Unassembled WGS sequence"/>
</dbReference>
<keyword evidence="3" id="KW-1185">Reference proteome</keyword>
<reference evidence="3" key="1">
    <citation type="journal article" date="2019" name="Int. J. Syst. Evol. Microbiol.">
        <title>The Global Catalogue of Microorganisms (GCM) 10K type strain sequencing project: providing services to taxonomists for standard genome sequencing and annotation.</title>
        <authorList>
            <consortium name="The Broad Institute Genomics Platform"/>
            <consortium name="The Broad Institute Genome Sequencing Center for Infectious Disease"/>
            <person name="Wu L."/>
            <person name="Ma J."/>
        </authorList>
    </citation>
    <scope>NUCLEOTIDE SEQUENCE [LARGE SCALE GENOMIC DNA]</scope>
    <source>
        <strain evidence="3">CGMCC 1.16855</strain>
    </source>
</reference>
<name>A0ABV7BTQ8_9PROT</name>
<evidence type="ECO:0000313" key="2">
    <source>
        <dbReference type="EMBL" id="MFC3001106.1"/>
    </source>
</evidence>
<evidence type="ECO:0000256" key="1">
    <source>
        <dbReference type="SAM" id="Coils"/>
    </source>
</evidence>
<sequence>MAQLAPIAAAIGAGASIYGNVRQGQAQAANAKAQARAAQEQERARAEQTALQQAAEARAREARLAGTLASTRARLAAGGLSPDEGSAANLTAGIERDAAAAQADSDQLFAARLSAGRRSLLNSDGSLTSFLRAGSTFGSSLRNLLD</sequence>
<protein>
    <submittedName>
        <fullName evidence="2">Uncharacterized protein</fullName>
    </submittedName>
</protein>
<accession>A0ABV7BTQ8</accession>
<organism evidence="2 3">
    <name type="scientific">Falsiroseomonas tokyonensis</name>
    <dbReference type="NCBI Taxonomy" id="430521"/>
    <lineage>
        <taxon>Bacteria</taxon>
        <taxon>Pseudomonadati</taxon>
        <taxon>Pseudomonadota</taxon>
        <taxon>Alphaproteobacteria</taxon>
        <taxon>Acetobacterales</taxon>
        <taxon>Roseomonadaceae</taxon>
        <taxon>Falsiroseomonas</taxon>
    </lineage>
</organism>
<dbReference type="RefSeq" id="WP_216837195.1">
    <property type="nucleotide sequence ID" value="NZ_JAFNJS010000004.1"/>
</dbReference>
<gene>
    <name evidence="2" type="ORF">ACFOD3_14470</name>
</gene>
<dbReference type="EMBL" id="JBHRSB010000004">
    <property type="protein sequence ID" value="MFC3001106.1"/>
    <property type="molecule type" value="Genomic_DNA"/>
</dbReference>
<feature type="coiled-coil region" evidence="1">
    <location>
        <begin position="21"/>
        <end position="57"/>
    </location>
</feature>